<feature type="chain" id="PRO_5006711182" evidence="1">
    <location>
        <begin position="19"/>
        <end position="118"/>
    </location>
</feature>
<reference evidence="2 3" key="1">
    <citation type="submission" date="2015-04" db="EMBL/GenBank/DDBJ databases">
        <authorList>
            <person name="Syromyatnikov M.Y."/>
            <person name="Popov V.N."/>
        </authorList>
    </citation>
    <scope>NUCLEOTIDE SEQUENCE [LARGE SCALE GENOMIC DNA]</scope>
    <source>
        <strain evidence="2">WF-38-12</strain>
    </source>
</reference>
<organism evidence="2 3">
    <name type="scientific">Talaromyces islandicus</name>
    <name type="common">Penicillium islandicum</name>
    <dbReference type="NCBI Taxonomy" id="28573"/>
    <lineage>
        <taxon>Eukaryota</taxon>
        <taxon>Fungi</taxon>
        <taxon>Dikarya</taxon>
        <taxon>Ascomycota</taxon>
        <taxon>Pezizomycotina</taxon>
        <taxon>Eurotiomycetes</taxon>
        <taxon>Eurotiomycetidae</taxon>
        <taxon>Eurotiales</taxon>
        <taxon>Trichocomaceae</taxon>
        <taxon>Talaromyces</taxon>
        <taxon>Talaromyces sect. Islandici</taxon>
    </lineage>
</organism>
<accession>A0A0U1LR96</accession>
<proteinExistence type="predicted"/>
<keyword evidence="3" id="KW-1185">Reference proteome</keyword>
<evidence type="ECO:0000313" key="3">
    <source>
        <dbReference type="Proteomes" id="UP000054383"/>
    </source>
</evidence>
<dbReference type="OrthoDB" id="4222552at2759"/>
<keyword evidence="1" id="KW-0732">Signal</keyword>
<dbReference type="Proteomes" id="UP000054383">
    <property type="component" value="Unassembled WGS sequence"/>
</dbReference>
<sequence length="118" mass="12433">MKFFAATAIFSLLGATLAAPAPAALERRLKVDGLLACLDPVTALAINELKSLEKTQVDKLIHDILSGEEIKSELETVGDVTHGVTQLLSCLSIGLGDVDAQLGDTVTDLLENLHLVPS</sequence>
<gene>
    <name evidence="2" type="ORF">PISL3812_02122</name>
</gene>
<evidence type="ECO:0000313" key="2">
    <source>
        <dbReference type="EMBL" id="CRG84956.1"/>
    </source>
</evidence>
<feature type="signal peptide" evidence="1">
    <location>
        <begin position="1"/>
        <end position="18"/>
    </location>
</feature>
<name>A0A0U1LR96_TALIS</name>
<dbReference type="AlphaFoldDB" id="A0A0U1LR96"/>
<dbReference type="EMBL" id="CVMT01000002">
    <property type="protein sequence ID" value="CRG84956.1"/>
    <property type="molecule type" value="Genomic_DNA"/>
</dbReference>
<evidence type="ECO:0000256" key="1">
    <source>
        <dbReference type="SAM" id="SignalP"/>
    </source>
</evidence>
<protein>
    <submittedName>
        <fullName evidence="2">Uncharacterized protein</fullName>
    </submittedName>
</protein>